<dbReference type="InterPro" id="IPR036390">
    <property type="entry name" value="WH_DNA-bd_sf"/>
</dbReference>
<dbReference type="Pfam" id="PF13545">
    <property type="entry name" value="HTH_Crp_2"/>
    <property type="match status" value="1"/>
</dbReference>
<dbReference type="InterPro" id="IPR000595">
    <property type="entry name" value="cNMP-bd_dom"/>
</dbReference>
<dbReference type="Proteomes" id="UP000283880">
    <property type="component" value="Unassembled WGS sequence"/>
</dbReference>
<reference evidence="6 7" key="1">
    <citation type="submission" date="2018-08" db="EMBL/GenBank/DDBJ databases">
        <title>A genome reference for cultivated species of the human gut microbiota.</title>
        <authorList>
            <person name="Zou Y."/>
            <person name="Xue W."/>
            <person name="Luo G."/>
        </authorList>
    </citation>
    <scope>NUCLEOTIDE SEQUENCE [LARGE SCALE GENOMIC DNA]</scope>
    <source>
        <strain evidence="6 7">AF04-15</strain>
    </source>
</reference>
<comment type="caution">
    <text evidence="6">The sequence shown here is derived from an EMBL/GenBank/DDBJ whole genome shotgun (WGS) entry which is preliminary data.</text>
</comment>
<dbReference type="InterPro" id="IPR036388">
    <property type="entry name" value="WH-like_DNA-bd_sf"/>
</dbReference>
<dbReference type="GO" id="GO:0003677">
    <property type="term" value="F:DNA binding"/>
    <property type="evidence" value="ECO:0007669"/>
    <property type="project" value="UniProtKB-KW"/>
</dbReference>
<dbReference type="EMBL" id="QSBM01000001">
    <property type="protein sequence ID" value="RGX32695.1"/>
    <property type="molecule type" value="Genomic_DNA"/>
</dbReference>
<dbReference type="SUPFAM" id="SSF46785">
    <property type="entry name" value="Winged helix' DNA-binding domain"/>
    <property type="match status" value="1"/>
</dbReference>
<feature type="domain" description="HTH crp-type" evidence="5">
    <location>
        <begin position="146"/>
        <end position="219"/>
    </location>
</feature>
<organism evidence="6 7">
    <name type="scientific">Enterocloster asparagiformis</name>
    <dbReference type="NCBI Taxonomy" id="333367"/>
    <lineage>
        <taxon>Bacteria</taxon>
        <taxon>Bacillati</taxon>
        <taxon>Bacillota</taxon>
        <taxon>Clostridia</taxon>
        <taxon>Lachnospirales</taxon>
        <taxon>Lachnospiraceae</taxon>
        <taxon>Enterocloster</taxon>
    </lineage>
</organism>
<dbReference type="GO" id="GO:0005829">
    <property type="term" value="C:cytosol"/>
    <property type="evidence" value="ECO:0007669"/>
    <property type="project" value="TreeGrafter"/>
</dbReference>
<dbReference type="GO" id="GO:0003700">
    <property type="term" value="F:DNA-binding transcription factor activity"/>
    <property type="evidence" value="ECO:0007669"/>
    <property type="project" value="TreeGrafter"/>
</dbReference>
<dbReference type="PANTHER" id="PTHR24567:SF74">
    <property type="entry name" value="HTH-TYPE TRANSCRIPTIONAL REGULATOR ARCR"/>
    <property type="match status" value="1"/>
</dbReference>
<feature type="domain" description="Cyclic nucleotide-binding" evidence="4">
    <location>
        <begin position="12"/>
        <end position="131"/>
    </location>
</feature>
<keyword evidence="2" id="KW-0238">DNA-binding</keyword>
<evidence type="ECO:0000256" key="1">
    <source>
        <dbReference type="ARBA" id="ARBA00023015"/>
    </source>
</evidence>
<evidence type="ECO:0000259" key="4">
    <source>
        <dbReference type="PROSITE" id="PS50042"/>
    </source>
</evidence>
<dbReference type="SMART" id="SM00100">
    <property type="entry name" value="cNMP"/>
    <property type="match status" value="1"/>
</dbReference>
<evidence type="ECO:0000313" key="6">
    <source>
        <dbReference type="EMBL" id="RGX32695.1"/>
    </source>
</evidence>
<dbReference type="RefSeq" id="WP_007712295.1">
    <property type="nucleotide sequence ID" value="NZ_BAABXR010000001.1"/>
</dbReference>
<dbReference type="Gene3D" id="2.60.120.10">
    <property type="entry name" value="Jelly Rolls"/>
    <property type="match status" value="1"/>
</dbReference>
<dbReference type="PANTHER" id="PTHR24567">
    <property type="entry name" value="CRP FAMILY TRANSCRIPTIONAL REGULATORY PROTEIN"/>
    <property type="match status" value="1"/>
</dbReference>
<dbReference type="Gene3D" id="1.10.10.10">
    <property type="entry name" value="Winged helix-like DNA-binding domain superfamily/Winged helix DNA-binding domain"/>
    <property type="match status" value="1"/>
</dbReference>
<dbReference type="SUPFAM" id="SSF51206">
    <property type="entry name" value="cAMP-binding domain-like"/>
    <property type="match status" value="1"/>
</dbReference>
<dbReference type="InterPro" id="IPR018490">
    <property type="entry name" value="cNMP-bd_dom_sf"/>
</dbReference>
<name>A0A413FK55_9FIRM</name>
<dbReference type="InterPro" id="IPR050397">
    <property type="entry name" value="Env_Response_Regulators"/>
</dbReference>
<sequence length="228" mass="25740">MTCSEAIRQSAVLGSASASGREELAAFGCLKKYGRGEHIFRDKEETSALYFLVEGMASLYKINSLGEKKVIFAYGPGNLLNEEMLQNLPASVSCEAKENSLVFMIPRERLWTVMERDPALTRAVVQSMALKIRRLYRQLKNTTNALSGEKRLAAKLFKLGRDYGVETEKGTLIDMNLSITYLADMLGSKRETVSRQAKKLTELQLISMEKNHVSIPDMEKLREYFKQP</sequence>
<keyword evidence="3" id="KW-0804">Transcription</keyword>
<dbReference type="PROSITE" id="PS51063">
    <property type="entry name" value="HTH_CRP_2"/>
    <property type="match status" value="1"/>
</dbReference>
<evidence type="ECO:0000256" key="3">
    <source>
        <dbReference type="ARBA" id="ARBA00023163"/>
    </source>
</evidence>
<dbReference type="InterPro" id="IPR012318">
    <property type="entry name" value="HTH_CRP"/>
</dbReference>
<keyword evidence="1" id="KW-0805">Transcription regulation</keyword>
<dbReference type="PROSITE" id="PS50042">
    <property type="entry name" value="CNMP_BINDING_3"/>
    <property type="match status" value="1"/>
</dbReference>
<dbReference type="AlphaFoldDB" id="A0A413FK55"/>
<dbReference type="CDD" id="cd00038">
    <property type="entry name" value="CAP_ED"/>
    <property type="match status" value="1"/>
</dbReference>
<evidence type="ECO:0000256" key="2">
    <source>
        <dbReference type="ARBA" id="ARBA00023125"/>
    </source>
</evidence>
<evidence type="ECO:0000259" key="5">
    <source>
        <dbReference type="PROSITE" id="PS51063"/>
    </source>
</evidence>
<dbReference type="OrthoDB" id="1706474at2"/>
<dbReference type="SMART" id="SM00419">
    <property type="entry name" value="HTH_CRP"/>
    <property type="match status" value="1"/>
</dbReference>
<dbReference type="Pfam" id="PF00027">
    <property type="entry name" value="cNMP_binding"/>
    <property type="match status" value="1"/>
</dbReference>
<gene>
    <name evidence="6" type="ORF">DWV29_00300</name>
</gene>
<accession>A0A413FK55</accession>
<proteinExistence type="predicted"/>
<protein>
    <submittedName>
        <fullName evidence="6">Crp/Fnr family transcriptional regulator</fullName>
    </submittedName>
</protein>
<evidence type="ECO:0000313" key="7">
    <source>
        <dbReference type="Proteomes" id="UP000283880"/>
    </source>
</evidence>
<dbReference type="InterPro" id="IPR014710">
    <property type="entry name" value="RmlC-like_jellyroll"/>
</dbReference>